<keyword evidence="1" id="KW-0472">Membrane</keyword>
<evidence type="ECO:0000313" key="3">
    <source>
        <dbReference type="RefSeq" id="XP_022345482.1"/>
    </source>
</evidence>
<keyword evidence="1" id="KW-0812">Transmembrane</keyword>
<sequence>MFKIIYDFQKNHDESAVEKNANIIVDTFDNQKYLVLCKERSTGKKNSELFALSTNMSPYSGGMNSYKEEDAKLIQADSSSNKSDSSLQRNVSFNKFKPTDITIFIDKQDEVFPALHSNVTLVSEEPNKRARLLLVITLLFIVLLVCIVIISAIKQFSGTNEGNIDHTRQEDVFEFVSKNQTVFTTSTMGYRTTQGSTT</sequence>
<keyword evidence="1" id="KW-1133">Transmembrane helix</keyword>
<reference evidence="2" key="1">
    <citation type="submission" date="2024-06" db="UniProtKB">
        <authorList>
            <consortium name="RefSeq"/>
        </authorList>
    </citation>
    <scope>NUCLEOTIDE SEQUENCE [LARGE SCALE GENOMIC DNA]</scope>
</reference>
<reference evidence="3" key="2">
    <citation type="submission" date="2025-08" db="UniProtKB">
        <authorList>
            <consortium name="RefSeq"/>
        </authorList>
    </citation>
    <scope>IDENTIFICATION</scope>
    <source>
        <tissue evidence="3">Whole sample</tissue>
    </source>
</reference>
<dbReference type="KEGG" id="cvn:111138017"/>
<evidence type="ECO:0000313" key="2">
    <source>
        <dbReference type="Proteomes" id="UP000694844"/>
    </source>
</evidence>
<dbReference type="Proteomes" id="UP000694844">
    <property type="component" value="Chromosome 1"/>
</dbReference>
<dbReference type="GeneID" id="111138017"/>
<dbReference type="AlphaFoldDB" id="A0A8B8EZW5"/>
<dbReference type="RefSeq" id="XP_022345482.1">
    <property type="nucleotide sequence ID" value="XM_022489774.1"/>
</dbReference>
<proteinExistence type="predicted"/>
<organism evidence="2 3">
    <name type="scientific">Crassostrea virginica</name>
    <name type="common">Eastern oyster</name>
    <dbReference type="NCBI Taxonomy" id="6565"/>
    <lineage>
        <taxon>Eukaryota</taxon>
        <taxon>Metazoa</taxon>
        <taxon>Spiralia</taxon>
        <taxon>Lophotrochozoa</taxon>
        <taxon>Mollusca</taxon>
        <taxon>Bivalvia</taxon>
        <taxon>Autobranchia</taxon>
        <taxon>Pteriomorphia</taxon>
        <taxon>Ostreida</taxon>
        <taxon>Ostreoidea</taxon>
        <taxon>Ostreidae</taxon>
        <taxon>Crassostrea</taxon>
    </lineage>
</organism>
<evidence type="ECO:0000256" key="1">
    <source>
        <dbReference type="SAM" id="Phobius"/>
    </source>
</evidence>
<gene>
    <name evidence="3" type="primary">LOC111138017</name>
</gene>
<accession>A0A8B8EZW5</accession>
<name>A0A8B8EZW5_CRAVI</name>
<protein>
    <submittedName>
        <fullName evidence="3">Uncharacterized protein LOC111138017</fullName>
    </submittedName>
</protein>
<feature type="transmembrane region" description="Helical" evidence="1">
    <location>
        <begin position="132"/>
        <end position="153"/>
    </location>
</feature>
<keyword evidence="2" id="KW-1185">Reference proteome</keyword>